<evidence type="ECO:0000313" key="3">
    <source>
        <dbReference type="Proteomes" id="UP001500131"/>
    </source>
</evidence>
<evidence type="ECO:0000256" key="1">
    <source>
        <dbReference type="SAM" id="MobiDB-lite"/>
    </source>
</evidence>
<organism evidence="2 3">
    <name type="scientific">Leishmania lindenbergi</name>
    <dbReference type="NCBI Taxonomy" id="651832"/>
    <lineage>
        <taxon>Eukaryota</taxon>
        <taxon>Discoba</taxon>
        <taxon>Euglenozoa</taxon>
        <taxon>Kinetoplastea</taxon>
        <taxon>Metakinetoplastina</taxon>
        <taxon>Trypanosomatida</taxon>
        <taxon>Trypanosomatidae</taxon>
        <taxon>Leishmaniinae</taxon>
        <taxon>Leishmania</taxon>
    </lineage>
</organism>
<protein>
    <recommendedName>
        <fullName evidence="4">Cullin N-terminal domain-containing protein</fullName>
    </recommendedName>
</protein>
<accession>A0AAW3AR08</accession>
<evidence type="ECO:0000313" key="2">
    <source>
        <dbReference type="EMBL" id="KAL0510086.1"/>
    </source>
</evidence>
<name>A0AAW3AR08_9TRYP</name>
<keyword evidence="3" id="KW-1185">Reference proteome</keyword>
<dbReference type="AlphaFoldDB" id="A0AAW3AR08"/>
<dbReference type="Proteomes" id="UP001500131">
    <property type="component" value="Unassembled WGS sequence"/>
</dbReference>
<sequence length="311" mass="33654">MATSTTAFAEFAREWGALLAHDSSTSLDHLFSAYIGVKEANDVTYSSSSGNGRSKSLFTSPVASVEDFTDVWAAAKRVNKEWEAACMVRSIRRSSDESITQNQLMLSMLCWAAALQQQEHRFFSEFLAQVREMIHHAALRCAACANDEGAESIFEEVAFCVALELLGWHDSLLICLQRAMALPPPLHTEEDVLLFTQKVVQELASALSSRRSSSDSMTTITTTRTSALGSSFGQEQFTHSTGAGTKEEATRLTVAVAGGDEGVVGTSLGQPLSKDDASSSSRSSVEHARAVGRSDTTTFILAPTPPFHQHH</sequence>
<dbReference type="EMBL" id="JBAMZK010000014">
    <property type="protein sequence ID" value="KAL0510086.1"/>
    <property type="molecule type" value="Genomic_DNA"/>
</dbReference>
<gene>
    <name evidence="2" type="ORF">Q4I31_001948</name>
</gene>
<reference evidence="2 3" key="1">
    <citation type="submission" date="2024-02" db="EMBL/GenBank/DDBJ databases">
        <title>FIRST GENOME SEQUENCES OF Leishmania (Viannia) shawi, Leishmania (Viannia) lindenbergi AND Leishmania (Viannia) utingensis.</title>
        <authorList>
            <person name="Resadore F."/>
            <person name="Custodio M.G.F."/>
            <person name="Boite M.C."/>
            <person name="Cupolillo E."/>
            <person name="Ferreira G.E.M."/>
        </authorList>
    </citation>
    <scope>NUCLEOTIDE SEQUENCE [LARGE SCALE GENOMIC DNA]</scope>
    <source>
        <strain evidence="2 3">MHOM/BR/1966/M15733</strain>
    </source>
</reference>
<evidence type="ECO:0008006" key="4">
    <source>
        <dbReference type="Google" id="ProtNLM"/>
    </source>
</evidence>
<proteinExistence type="predicted"/>
<feature type="region of interest" description="Disordered" evidence="1">
    <location>
        <begin position="263"/>
        <end position="311"/>
    </location>
</feature>
<comment type="caution">
    <text evidence="2">The sequence shown here is derived from an EMBL/GenBank/DDBJ whole genome shotgun (WGS) entry which is preliminary data.</text>
</comment>